<sequence length="289" mass="34350">MANLPLNSSSKYSSPYSSLEQEWTGFMPRHIKAVRPEPYLYGVAMKIFPDMEHYFILSKINNFQFKEYNYWKVYNNPEVNFWRRQGRVHCRHRLDIAALTYEEQTRAISFWSSVRTSKLFETFIYFLLGLKGLRQVMLHVPILAYIPFDDRILYHNVIQLANEVLGSEAKLLFQDWDTFGVSQRPPRYVPQESEWVWVAEDGGMLNEVLTKLIRKRQRRKEARKQLRAKVSGFAKRVRVKLRLDGGRTTMNNGKMYTTQYGASLKYRNRNTAMRHMNNWISSIYYSVKN</sequence>
<proteinExistence type="predicted"/>
<dbReference type="GeneID" id="36573800"/>
<keyword evidence="2" id="KW-1185">Reference proteome</keyword>
<organism evidence="1 2">
    <name type="scientific">Amorphotheca resinae ATCC 22711</name>
    <dbReference type="NCBI Taxonomy" id="857342"/>
    <lineage>
        <taxon>Eukaryota</taxon>
        <taxon>Fungi</taxon>
        <taxon>Dikarya</taxon>
        <taxon>Ascomycota</taxon>
        <taxon>Pezizomycotina</taxon>
        <taxon>Leotiomycetes</taxon>
        <taxon>Helotiales</taxon>
        <taxon>Amorphothecaceae</taxon>
        <taxon>Amorphotheca</taxon>
    </lineage>
</organism>
<gene>
    <name evidence="1" type="ORF">M430DRAFT_277779</name>
</gene>
<dbReference type="InParanoid" id="A0A2T3AVY8"/>
<accession>A0A2T3AVY8</accession>
<dbReference type="AlphaFoldDB" id="A0A2T3AVY8"/>
<dbReference type="Proteomes" id="UP000241818">
    <property type="component" value="Unassembled WGS sequence"/>
</dbReference>
<evidence type="ECO:0000313" key="1">
    <source>
        <dbReference type="EMBL" id="PSS12819.1"/>
    </source>
</evidence>
<name>A0A2T3AVY8_AMORE</name>
<dbReference type="EMBL" id="KZ679014">
    <property type="protein sequence ID" value="PSS12819.1"/>
    <property type="molecule type" value="Genomic_DNA"/>
</dbReference>
<protein>
    <submittedName>
        <fullName evidence="1">Uncharacterized protein</fullName>
    </submittedName>
</protein>
<reference evidence="1 2" key="1">
    <citation type="journal article" date="2018" name="New Phytol.">
        <title>Comparative genomics and transcriptomics depict ericoid mycorrhizal fungi as versatile saprotrophs and plant mutualists.</title>
        <authorList>
            <person name="Martino E."/>
            <person name="Morin E."/>
            <person name="Grelet G.A."/>
            <person name="Kuo A."/>
            <person name="Kohler A."/>
            <person name="Daghino S."/>
            <person name="Barry K.W."/>
            <person name="Cichocki N."/>
            <person name="Clum A."/>
            <person name="Dockter R.B."/>
            <person name="Hainaut M."/>
            <person name="Kuo R.C."/>
            <person name="LaButti K."/>
            <person name="Lindahl B.D."/>
            <person name="Lindquist E.A."/>
            <person name="Lipzen A."/>
            <person name="Khouja H.R."/>
            <person name="Magnuson J."/>
            <person name="Murat C."/>
            <person name="Ohm R.A."/>
            <person name="Singer S.W."/>
            <person name="Spatafora J.W."/>
            <person name="Wang M."/>
            <person name="Veneault-Fourrey C."/>
            <person name="Henrissat B."/>
            <person name="Grigoriev I.V."/>
            <person name="Martin F.M."/>
            <person name="Perotto S."/>
        </authorList>
    </citation>
    <scope>NUCLEOTIDE SEQUENCE [LARGE SCALE GENOMIC DNA]</scope>
    <source>
        <strain evidence="1 2">ATCC 22711</strain>
    </source>
</reference>
<evidence type="ECO:0000313" key="2">
    <source>
        <dbReference type="Proteomes" id="UP000241818"/>
    </source>
</evidence>
<dbReference type="RefSeq" id="XP_024718810.1">
    <property type="nucleotide sequence ID" value="XM_024865719.1"/>
</dbReference>